<dbReference type="STRING" id="220714.SAMN05660469_1063"/>
<evidence type="ECO:0000313" key="3">
    <source>
        <dbReference type="Proteomes" id="UP000061227"/>
    </source>
</evidence>
<sequence length="220" mass="25411">MLKSKLSVLLAERGIRQEYLSEKTGISKTTISNISNNKTNGLKYETLNELSKFLQVTPGEMFDYYSKDITLSIREYPLDIRDLRIPFLDDEPTDVTIEGCFFNISGAKGLTNKIGFFITIKDAFEFQNENSNYVDAWGDSDYLIEIKTNKMNDLAPDSLDPFLEDLPKTFLSTFEQSVIDFFTDTLYSELEDKTILRKGKYTIHINTREQDLYIPLKIKK</sequence>
<dbReference type="RefSeq" id="WP_059379065.1">
    <property type="nucleotide sequence ID" value="NZ_DF968068.1"/>
</dbReference>
<dbReference type="AlphaFoldDB" id="A0A3F3H4X3"/>
<gene>
    <name evidence="2" type="ORF">FPFC_060910</name>
</gene>
<dbReference type="Pfam" id="PF13443">
    <property type="entry name" value="HTH_26"/>
    <property type="match status" value="1"/>
</dbReference>
<dbReference type="SUPFAM" id="SSF47413">
    <property type="entry name" value="lambda repressor-like DNA-binding domains"/>
    <property type="match status" value="1"/>
</dbReference>
<dbReference type="PROSITE" id="PS50943">
    <property type="entry name" value="HTH_CROC1"/>
    <property type="match status" value="1"/>
</dbReference>
<dbReference type="GO" id="GO:0003677">
    <property type="term" value="F:DNA binding"/>
    <property type="evidence" value="ECO:0007669"/>
    <property type="project" value="InterPro"/>
</dbReference>
<name>A0A3F3H4X3_9LACO</name>
<keyword evidence="3" id="KW-1185">Reference proteome</keyword>
<reference evidence="2 3" key="1">
    <citation type="journal article" date="2015" name="BMC Genomics">
        <title>Comparative genomics of Fructobacillus spp. and Leuconostoc spp. reveals niche-specific evolution of Fructobacillus spp.</title>
        <authorList>
            <person name="Endo A."/>
            <person name="Tanizawa Y."/>
            <person name="Tanaka N."/>
            <person name="Maeno S."/>
            <person name="Kumar H."/>
            <person name="Shiwa Y."/>
            <person name="Okada S."/>
            <person name="Yoshikawa H."/>
            <person name="Dicks L."/>
            <person name="Nakagawa J."/>
            <person name="Arita M."/>
        </authorList>
    </citation>
    <scope>NUCLEOTIDE SEQUENCE [LARGE SCALE GENOMIC DNA]</scope>
    <source>
        <strain evidence="2 3">DSM 15468</strain>
    </source>
</reference>
<dbReference type="Gene3D" id="1.10.260.40">
    <property type="entry name" value="lambda repressor-like DNA-binding domains"/>
    <property type="match status" value="1"/>
</dbReference>
<dbReference type="EMBL" id="DF968068">
    <property type="protein sequence ID" value="GAP03368.1"/>
    <property type="molecule type" value="Genomic_DNA"/>
</dbReference>
<accession>A0A3F3H4X3</accession>
<dbReference type="OrthoDB" id="2899891at2"/>
<dbReference type="Proteomes" id="UP000061227">
    <property type="component" value="Unassembled WGS sequence"/>
</dbReference>
<evidence type="ECO:0000259" key="1">
    <source>
        <dbReference type="PROSITE" id="PS50943"/>
    </source>
</evidence>
<proteinExistence type="predicted"/>
<dbReference type="SMART" id="SM00530">
    <property type="entry name" value="HTH_XRE"/>
    <property type="match status" value="1"/>
</dbReference>
<feature type="domain" description="HTH cro/C1-type" evidence="1">
    <location>
        <begin position="6"/>
        <end position="61"/>
    </location>
</feature>
<evidence type="ECO:0000313" key="2">
    <source>
        <dbReference type="EMBL" id="GAP03368.1"/>
    </source>
</evidence>
<dbReference type="InterPro" id="IPR010982">
    <property type="entry name" value="Lambda_DNA-bd_dom_sf"/>
</dbReference>
<organism evidence="2 3">
    <name type="scientific">Fructobacillus pseudoficulneus</name>
    <dbReference type="NCBI Taxonomy" id="220714"/>
    <lineage>
        <taxon>Bacteria</taxon>
        <taxon>Bacillati</taxon>
        <taxon>Bacillota</taxon>
        <taxon>Bacilli</taxon>
        <taxon>Lactobacillales</taxon>
        <taxon>Lactobacillaceae</taxon>
        <taxon>Fructobacillus</taxon>
    </lineage>
</organism>
<dbReference type="InterPro" id="IPR001387">
    <property type="entry name" value="Cro/C1-type_HTH"/>
</dbReference>
<dbReference type="CDD" id="cd00093">
    <property type="entry name" value="HTH_XRE"/>
    <property type="match status" value="1"/>
</dbReference>
<protein>
    <recommendedName>
        <fullName evidence="1">HTH cro/C1-type domain-containing protein</fullName>
    </recommendedName>
</protein>